<keyword evidence="1" id="KW-0812">Transmembrane</keyword>
<feature type="transmembrane region" description="Helical" evidence="1">
    <location>
        <begin position="228"/>
        <end position="247"/>
    </location>
</feature>
<accession>A0A7G9YW72</accession>
<proteinExistence type="predicted"/>
<feature type="transmembrane region" description="Helical" evidence="1">
    <location>
        <begin position="86"/>
        <end position="109"/>
    </location>
</feature>
<dbReference type="AlphaFoldDB" id="A0A7G9YW72"/>
<evidence type="ECO:0000313" key="2">
    <source>
        <dbReference type="EMBL" id="QNO52256.1"/>
    </source>
</evidence>
<feature type="transmembrane region" description="Helical" evidence="1">
    <location>
        <begin position="129"/>
        <end position="148"/>
    </location>
</feature>
<protein>
    <recommendedName>
        <fullName evidence="3">DUF63 domain-containing protein</fullName>
    </recommendedName>
</protein>
<keyword evidence="1" id="KW-1133">Transmembrane helix</keyword>
<feature type="transmembrane region" description="Helical" evidence="1">
    <location>
        <begin position="189"/>
        <end position="208"/>
    </location>
</feature>
<evidence type="ECO:0008006" key="3">
    <source>
        <dbReference type="Google" id="ProtNLM"/>
    </source>
</evidence>
<keyword evidence="1" id="KW-0472">Membrane</keyword>
<name>A0A7G9YW72_9EURY</name>
<gene>
    <name evidence="2" type="ORF">BPDGFPMF_00015</name>
</gene>
<sequence length="286" mass="31679">MLELIRQFVNTYYIHPITHDTGYNPVNTLTWALLLVLCLFLTLKLLKKLDVEINKPFIAAVSPYIFVGASLRVMEDAELFSPPLSYLLITPLIYFLLFFCCIAILTISVELSRSNSIGVRCEVSGLRRLAIFGLVGVIWFFANLVVLLKAEEIVLPWVLFAVIGISGIILLVIYIIGVKFGIAFLTEKLNIAVLAAHLLDASSSYIGIDLLGYSGKHVIEGIIVKYTGSAAGMFPLKLVILIPVLYLLDTQFDEKDRELKNLVLLALLVIGLAPAVRNTLRMVLGI</sequence>
<evidence type="ECO:0000256" key="1">
    <source>
        <dbReference type="SAM" id="Phobius"/>
    </source>
</evidence>
<feature type="transmembrane region" description="Helical" evidence="1">
    <location>
        <begin position="259"/>
        <end position="276"/>
    </location>
</feature>
<organism evidence="2">
    <name type="scientific">Candidatus Methanophagaceae archaeon ANME-1 ERB6</name>
    <dbReference type="NCBI Taxonomy" id="2759912"/>
    <lineage>
        <taxon>Archaea</taxon>
        <taxon>Methanobacteriati</taxon>
        <taxon>Methanobacteriota</taxon>
        <taxon>Stenosarchaea group</taxon>
        <taxon>Methanomicrobia</taxon>
        <taxon>Candidatus Methanophagales</taxon>
        <taxon>Candidatus Methanophagaceae</taxon>
    </lineage>
</organism>
<dbReference type="PANTHER" id="PTHR40700">
    <property type="entry name" value="HYPOTHETICAL MEMBRANE PROTEIN, CONSERVED, DUF63 FAMILY"/>
    <property type="match status" value="1"/>
</dbReference>
<feature type="transmembrane region" description="Helical" evidence="1">
    <location>
        <begin position="154"/>
        <end position="177"/>
    </location>
</feature>
<feature type="transmembrane region" description="Helical" evidence="1">
    <location>
        <begin position="28"/>
        <end position="45"/>
    </location>
</feature>
<reference evidence="2" key="1">
    <citation type="submission" date="2020-06" db="EMBL/GenBank/DDBJ databases">
        <title>Unique genomic features of the anaerobic methanotrophic archaea.</title>
        <authorList>
            <person name="Chadwick G.L."/>
            <person name="Skennerton C.T."/>
            <person name="Laso-Perez R."/>
            <person name="Leu A.O."/>
            <person name="Speth D.R."/>
            <person name="Yu H."/>
            <person name="Morgan-Lang C."/>
            <person name="Hatzenpichler R."/>
            <person name="Goudeau D."/>
            <person name="Malmstrom R."/>
            <person name="Brazelton W.J."/>
            <person name="Woyke T."/>
            <person name="Hallam S.J."/>
            <person name="Tyson G.W."/>
            <person name="Wegener G."/>
            <person name="Boetius A."/>
            <person name="Orphan V."/>
        </authorList>
    </citation>
    <scope>NUCLEOTIDE SEQUENCE</scope>
</reference>
<dbReference type="Pfam" id="PF01889">
    <property type="entry name" value="DUF63"/>
    <property type="match status" value="1"/>
</dbReference>
<dbReference type="EMBL" id="MT631505">
    <property type="protein sequence ID" value="QNO52256.1"/>
    <property type="molecule type" value="Genomic_DNA"/>
</dbReference>
<dbReference type="PANTHER" id="PTHR40700:SF1">
    <property type="entry name" value="DUF63 DOMAIN-CONTAINING PROTEIN"/>
    <property type="match status" value="1"/>
</dbReference>
<dbReference type="InterPro" id="IPR002749">
    <property type="entry name" value="DUF63"/>
</dbReference>